<gene>
    <name evidence="2" type="ORF">SAMN02745121_01741</name>
</gene>
<feature type="transmembrane region" description="Helical" evidence="1">
    <location>
        <begin position="54"/>
        <end position="77"/>
    </location>
</feature>
<proteinExistence type="predicted"/>
<feature type="transmembrane region" description="Helical" evidence="1">
    <location>
        <begin position="29"/>
        <end position="48"/>
    </location>
</feature>
<feature type="transmembrane region" description="Helical" evidence="1">
    <location>
        <begin position="220"/>
        <end position="242"/>
    </location>
</feature>
<sequence>MSHAHDKPFVLPADQIHIPAGSMWRKMPIIGLVLGAAGLGGAWATSAGDHHAFWYAYLVGYMVFLALGLGGLFFTIVQHLVRAGWSIAVRRIAENAMITLPVLCLLGLPIIFLGAHDLYHWTDVAAVEHDFMLNAKKAYLNEGFFRVRMFVYFGVWTLLALFFYGKSTGSDGKPEVGLRAAHSMRFWAAPALFLFALSLTFAAFDLLMSLDPHWFSTMFGVYYFAGSALSEFALITLTVILLHKSGYLRGVVTTEHYHDLGKFLFGFTVFYTYIAFSQYFLIWYANIPEETMWFGYRIADDFLPLTFLLVIGRFFIPFFFLLRRGVKRNAFTLTLAAVWILFMEIVDMFWLIQPVRAHHHALESGDHTMHMHIGPVDLLALLGVAGVFIAAFTWALGRKALVPTGDPRIEESVQFENF</sequence>
<organism evidence="2 3">
    <name type="scientific">Nannocystis exedens</name>
    <dbReference type="NCBI Taxonomy" id="54"/>
    <lineage>
        <taxon>Bacteria</taxon>
        <taxon>Pseudomonadati</taxon>
        <taxon>Myxococcota</taxon>
        <taxon>Polyangia</taxon>
        <taxon>Nannocystales</taxon>
        <taxon>Nannocystaceae</taxon>
        <taxon>Nannocystis</taxon>
    </lineage>
</organism>
<keyword evidence="3" id="KW-1185">Reference proteome</keyword>
<keyword evidence="1" id="KW-0472">Membrane</keyword>
<feature type="transmembrane region" description="Helical" evidence="1">
    <location>
        <begin position="149"/>
        <end position="165"/>
    </location>
</feature>
<feature type="transmembrane region" description="Helical" evidence="1">
    <location>
        <begin position="329"/>
        <end position="352"/>
    </location>
</feature>
<feature type="transmembrane region" description="Helical" evidence="1">
    <location>
        <begin position="98"/>
        <end position="115"/>
    </location>
</feature>
<dbReference type="AlphaFoldDB" id="A0A1I1VRJ9"/>
<reference evidence="3" key="1">
    <citation type="submission" date="2016-10" db="EMBL/GenBank/DDBJ databases">
        <authorList>
            <person name="Varghese N."/>
            <person name="Submissions S."/>
        </authorList>
    </citation>
    <scope>NUCLEOTIDE SEQUENCE [LARGE SCALE GENOMIC DNA]</scope>
    <source>
        <strain evidence="3">ATCC 25963</strain>
    </source>
</reference>
<dbReference type="PANTHER" id="PTHR43044:SF1">
    <property type="entry name" value="QUINOL:CYTOCHROME C OXIDOREDUCTASE QUINONE-BINDING SUBUNIT 2"/>
    <property type="match status" value="1"/>
</dbReference>
<dbReference type="Proteomes" id="UP000199400">
    <property type="component" value="Unassembled WGS sequence"/>
</dbReference>
<dbReference type="OrthoDB" id="140980at2"/>
<feature type="transmembrane region" description="Helical" evidence="1">
    <location>
        <begin position="372"/>
        <end position="396"/>
    </location>
</feature>
<evidence type="ECO:0000313" key="3">
    <source>
        <dbReference type="Proteomes" id="UP000199400"/>
    </source>
</evidence>
<dbReference type="PANTHER" id="PTHR43044">
    <property type="match status" value="1"/>
</dbReference>
<feature type="transmembrane region" description="Helical" evidence="1">
    <location>
        <begin position="186"/>
        <end position="208"/>
    </location>
</feature>
<dbReference type="EMBL" id="FOMX01000005">
    <property type="protein sequence ID" value="SFD83623.1"/>
    <property type="molecule type" value="Genomic_DNA"/>
</dbReference>
<feature type="transmembrane region" description="Helical" evidence="1">
    <location>
        <begin position="263"/>
        <end position="282"/>
    </location>
</feature>
<dbReference type="STRING" id="54.SAMN02745121_01741"/>
<keyword evidence="1" id="KW-1133">Transmembrane helix</keyword>
<protein>
    <submittedName>
        <fullName evidence="2">Quinol:cytochrome c oxidoreductase quinone-binding subunit 2</fullName>
    </submittedName>
</protein>
<evidence type="ECO:0000256" key="1">
    <source>
        <dbReference type="SAM" id="Phobius"/>
    </source>
</evidence>
<keyword evidence="1" id="KW-0812">Transmembrane</keyword>
<accession>A0A1I1VRJ9</accession>
<feature type="transmembrane region" description="Helical" evidence="1">
    <location>
        <begin position="302"/>
        <end position="322"/>
    </location>
</feature>
<dbReference type="RefSeq" id="WP_096330554.1">
    <property type="nucleotide sequence ID" value="NZ_FOMX01000005.1"/>
</dbReference>
<name>A0A1I1VRJ9_9BACT</name>
<evidence type="ECO:0000313" key="2">
    <source>
        <dbReference type="EMBL" id="SFD83623.1"/>
    </source>
</evidence>